<evidence type="ECO:0000256" key="1">
    <source>
        <dbReference type="ARBA" id="ARBA00004651"/>
    </source>
</evidence>
<keyword evidence="17" id="KW-1185">Reference proteome</keyword>
<evidence type="ECO:0000256" key="11">
    <source>
        <dbReference type="ARBA" id="ARBA00023098"/>
    </source>
</evidence>
<protein>
    <submittedName>
        <fullName evidence="16">Diacylglycerol kinase family protein</fullName>
    </submittedName>
</protein>
<comment type="subcellular location">
    <subcellularLocation>
        <location evidence="1">Cell membrane</location>
        <topology evidence="1">Multi-pass membrane protein</topology>
    </subcellularLocation>
</comment>
<dbReference type="GO" id="GO:0016301">
    <property type="term" value="F:kinase activity"/>
    <property type="evidence" value="ECO:0007669"/>
    <property type="project" value="UniProtKB-KW"/>
</dbReference>
<comment type="caution">
    <text evidence="16">The sequence shown here is derived from an EMBL/GenBank/DDBJ whole genome shotgun (WGS) entry which is preliminary data.</text>
</comment>
<evidence type="ECO:0000256" key="4">
    <source>
        <dbReference type="ARBA" id="ARBA00022516"/>
    </source>
</evidence>
<evidence type="ECO:0000256" key="12">
    <source>
        <dbReference type="ARBA" id="ARBA00023136"/>
    </source>
</evidence>
<proteinExistence type="inferred from homology"/>
<comment type="similarity">
    <text evidence="2">Belongs to the bacterial diacylglycerol kinase family.</text>
</comment>
<dbReference type="RefSeq" id="WP_267282475.1">
    <property type="nucleotide sequence ID" value="NZ_JAOVZV010000020.1"/>
</dbReference>
<keyword evidence="8 16" id="KW-0418">Kinase</keyword>
<keyword evidence="7" id="KW-0547">Nucleotide-binding</keyword>
<feature type="transmembrane region" description="Helical" evidence="15">
    <location>
        <begin position="52"/>
        <end position="71"/>
    </location>
</feature>
<evidence type="ECO:0000256" key="13">
    <source>
        <dbReference type="ARBA" id="ARBA00023209"/>
    </source>
</evidence>
<dbReference type="InterPro" id="IPR036945">
    <property type="entry name" value="DAGK_sf"/>
</dbReference>
<gene>
    <name evidence="16" type="ORF">OEA66_16840</name>
</gene>
<dbReference type="InterPro" id="IPR000829">
    <property type="entry name" value="DAGK"/>
</dbReference>
<evidence type="ECO:0000256" key="9">
    <source>
        <dbReference type="ARBA" id="ARBA00022840"/>
    </source>
</evidence>
<evidence type="ECO:0000256" key="6">
    <source>
        <dbReference type="ARBA" id="ARBA00022692"/>
    </source>
</evidence>
<keyword evidence="5" id="KW-0808">Transferase</keyword>
<keyword evidence="10 15" id="KW-1133">Transmembrane helix</keyword>
<keyword evidence="6 15" id="KW-0812">Transmembrane</keyword>
<keyword evidence="12 15" id="KW-0472">Membrane</keyword>
<name>A0ABT3Y7H2_9FLAO</name>
<feature type="transmembrane region" description="Helical" evidence="15">
    <location>
        <begin position="27"/>
        <end position="46"/>
    </location>
</feature>
<keyword evidence="14" id="KW-1208">Phospholipid metabolism</keyword>
<dbReference type="CDD" id="cd14265">
    <property type="entry name" value="UDPK_IM_like"/>
    <property type="match status" value="1"/>
</dbReference>
<evidence type="ECO:0000256" key="5">
    <source>
        <dbReference type="ARBA" id="ARBA00022679"/>
    </source>
</evidence>
<reference evidence="16" key="1">
    <citation type="submission" date="2022-10" db="EMBL/GenBank/DDBJ databases">
        <title>Chryseobacterium sp. nov., a novel bacterial species.</title>
        <authorList>
            <person name="Cao Y."/>
        </authorList>
    </citation>
    <scope>NUCLEOTIDE SEQUENCE</scope>
    <source>
        <strain evidence="16">KC 927</strain>
    </source>
</reference>
<keyword evidence="9" id="KW-0067">ATP-binding</keyword>
<organism evidence="16 17">
    <name type="scientific">Chryseobacterium luquanense</name>
    <dbReference type="NCBI Taxonomy" id="2983766"/>
    <lineage>
        <taxon>Bacteria</taxon>
        <taxon>Pseudomonadati</taxon>
        <taxon>Bacteroidota</taxon>
        <taxon>Flavobacteriia</taxon>
        <taxon>Flavobacteriales</taxon>
        <taxon>Weeksellaceae</taxon>
        <taxon>Chryseobacterium group</taxon>
        <taxon>Chryseobacterium</taxon>
    </lineage>
</organism>
<keyword evidence="4" id="KW-0444">Lipid biosynthesis</keyword>
<dbReference type="Gene3D" id="1.10.287.3610">
    <property type="match status" value="1"/>
</dbReference>
<dbReference type="InterPro" id="IPR033717">
    <property type="entry name" value="UDPK"/>
</dbReference>
<evidence type="ECO:0000256" key="10">
    <source>
        <dbReference type="ARBA" id="ARBA00022989"/>
    </source>
</evidence>
<evidence type="ECO:0000256" key="8">
    <source>
        <dbReference type="ARBA" id="ARBA00022777"/>
    </source>
</evidence>
<keyword evidence="11" id="KW-0443">Lipid metabolism</keyword>
<keyword evidence="3" id="KW-1003">Cell membrane</keyword>
<evidence type="ECO:0000256" key="3">
    <source>
        <dbReference type="ARBA" id="ARBA00022475"/>
    </source>
</evidence>
<evidence type="ECO:0000313" key="16">
    <source>
        <dbReference type="EMBL" id="MCX8534016.1"/>
    </source>
</evidence>
<dbReference type="PANTHER" id="PTHR34299:SF1">
    <property type="entry name" value="DIACYLGLYCEROL KINASE"/>
    <property type="match status" value="1"/>
</dbReference>
<evidence type="ECO:0000256" key="2">
    <source>
        <dbReference type="ARBA" id="ARBA00005967"/>
    </source>
</evidence>
<dbReference type="Proteomes" id="UP001070176">
    <property type="component" value="Unassembled WGS sequence"/>
</dbReference>
<evidence type="ECO:0000256" key="15">
    <source>
        <dbReference type="SAM" id="Phobius"/>
    </source>
</evidence>
<accession>A0ABT3Y7H2</accession>
<feature type="transmembrane region" description="Helical" evidence="15">
    <location>
        <begin position="92"/>
        <end position="113"/>
    </location>
</feature>
<dbReference type="EMBL" id="JAOVZV010000020">
    <property type="protein sequence ID" value="MCX8534016.1"/>
    <property type="molecule type" value="Genomic_DNA"/>
</dbReference>
<dbReference type="Pfam" id="PF01219">
    <property type="entry name" value="DAGK_prokar"/>
    <property type="match status" value="1"/>
</dbReference>
<dbReference type="PANTHER" id="PTHR34299">
    <property type="entry name" value="DIACYLGLYCEROL KINASE"/>
    <property type="match status" value="1"/>
</dbReference>
<evidence type="ECO:0000256" key="7">
    <source>
        <dbReference type="ARBA" id="ARBA00022741"/>
    </source>
</evidence>
<evidence type="ECO:0000313" key="17">
    <source>
        <dbReference type="Proteomes" id="UP001070176"/>
    </source>
</evidence>
<keyword evidence="13" id="KW-0594">Phospholipid biosynthesis</keyword>
<sequence>MRKPPIHKSLLNAFRGIFFMLRSERNFQLEVFAFFINIFLIFYLKLSSFDTILILIVCFGVLAAEIFNTAIEKICDIIQPEFDKRIGFIKDISAGGVILTVVLSVIVGILVYWKYIFV</sequence>
<evidence type="ECO:0000256" key="14">
    <source>
        <dbReference type="ARBA" id="ARBA00023264"/>
    </source>
</evidence>